<evidence type="ECO:0000256" key="3">
    <source>
        <dbReference type="PROSITE-ProRule" id="PRU00708"/>
    </source>
</evidence>
<feature type="repeat" description="PPR" evidence="3">
    <location>
        <begin position="110"/>
        <end position="140"/>
    </location>
</feature>
<evidence type="ECO:0000313" key="5">
    <source>
        <dbReference type="Proteomes" id="UP001327560"/>
    </source>
</evidence>
<evidence type="ECO:0000256" key="1">
    <source>
        <dbReference type="ARBA" id="ARBA00022737"/>
    </source>
</evidence>
<feature type="repeat" description="PPR" evidence="3">
    <location>
        <begin position="508"/>
        <end position="542"/>
    </location>
</feature>
<feature type="repeat" description="PPR" evidence="3">
    <location>
        <begin position="141"/>
        <end position="175"/>
    </location>
</feature>
<dbReference type="PANTHER" id="PTHR47926">
    <property type="entry name" value="PENTATRICOPEPTIDE REPEAT-CONTAINING PROTEIN"/>
    <property type="match status" value="1"/>
</dbReference>
<dbReference type="PROSITE" id="PS51375">
    <property type="entry name" value="PPR"/>
    <property type="match status" value="6"/>
</dbReference>
<keyword evidence="1" id="KW-0677">Repeat</keyword>
<dbReference type="Pfam" id="PF13041">
    <property type="entry name" value="PPR_2"/>
    <property type="match status" value="3"/>
</dbReference>
<dbReference type="FunFam" id="1.25.40.10:FF:000442">
    <property type="entry name" value="Pentatricopeptide repeat-containing protein At3g49710"/>
    <property type="match status" value="1"/>
</dbReference>
<protein>
    <recommendedName>
        <fullName evidence="6">Pentatricopeptide repeat-containing protein At5g19020, mitochondrial</fullName>
    </recommendedName>
</protein>
<keyword evidence="5" id="KW-1185">Reference proteome</keyword>
<reference evidence="4 5" key="1">
    <citation type="submission" date="2023-10" db="EMBL/GenBank/DDBJ databases">
        <title>Chromosome-scale genome assembly provides insights into flower coloration mechanisms of Canna indica.</title>
        <authorList>
            <person name="Li C."/>
        </authorList>
    </citation>
    <scope>NUCLEOTIDE SEQUENCE [LARGE SCALE GENOMIC DNA]</scope>
    <source>
        <tissue evidence="4">Flower</tissue>
    </source>
</reference>
<dbReference type="Gene3D" id="1.25.40.10">
    <property type="entry name" value="Tetratricopeptide repeat domain"/>
    <property type="match status" value="4"/>
</dbReference>
<dbReference type="FunFam" id="1.25.40.10:FF:000212">
    <property type="entry name" value="Pentatricopeptide repeat-containing protein At2g03380, mitochondrial"/>
    <property type="match status" value="1"/>
</dbReference>
<name>A0AAQ3QLZ8_9LILI</name>
<proteinExistence type="inferred from homology"/>
<dbReference type="NCBIfam" id="TIGR00756">
    <property type="entry name" value="PPR"/>
    <property type="match status" value="9"/>
</dbReference>
<evidence type="ECO:0000256" key="2">
    <source>
        <dbReference type="ARBA" id="ARBA00061659"/>
    </source>
</evidence>
<gene>
    <name evidence="4" type="ORF">Cni_G23163</name>
</gene>
<evidence type="ECO:0008006" key="6">
    <source>
        <dbReference type="Google" id="ProtNLM"/>
    </source>
</evidence>
<dbReference type="Pfam" id="PF20431">
    <property type="entry name" value="E_motif"/>
    <property type="match status" value="1"/>
</dbReference>
<dbReference type="Proteomes" id="UP001327560">
    <property type="component" value="Chromosome 7"/>
</dbReference>
<dbReference type="EMBL" id="CP136896">
    <property type="protein sequence ID" value="WOL14383.1"/>
    <property type="molecule type" value="Genomic_DNA"/>
</dbReference>
<dbReference type="GO" id="GO:0009451">
    <property type="term" value="P:RNA modification"/>
    <property type="evidence" value="ECO:0007669"/>
    <property type="project" value="InterPro"/>
</dbReference>
<dbReference type="PANTHER" id="PTHR47926:SF407">
    <property type="entry name" value="(WILD MALAYSIAN BANANA) HYPOTHETICAL PROTEIN"/>
    <property type="match status" value="1"/>
</dbReference>
<dbReference type="InterPro" id="IPR046848">
    <property type="entry name" value="E_motif"/>
</dbReference>
<feature type="repeat" description="PPR" evidence="3">
    <location>
        <begin position="242"/>
        <end position="276"/>
    </location>
</feature>
<dbReference type="AlphaFoldDB" id="A0AAQ3QLZ8"/>
<sequence>MINTNASRATAAVFFPSRVLSSAYIRKRLLSSIHQQQPPQAEDAFSLVAALKSYATALDLLAGQRLHALALKSGLDRSSLFARNALLNLYAKCGRLDSVLHLFSSAPERDIASWNIVLASYVRADRLPDARVLFDEMPQRDAVSFTTMIMGLARTGSPDEALAVFRDMVSAGVRPNEVTLATVISACSHLRGPPAGSMIHAAAIKYGLVDFVLVGTNLVHFYSSCSLLDDTRSAFDAMPEKNTVTWNVMLNGYAKAGLVGHAQDLFERIPVKDLVSWSTMVDGFLRVDRLHEALETYRGMLKNLDERPNEVLLVDLVSACGRCNAIQEGRQLHAVITKMGFDNHTFVQSTLIHFYGVCGLIDLACLQFRTGCKLHISSWNALLAGLLRNNMVEAAVDLFSNMPERDTVSWSTMIAGYVHNRSSHLALQLFQQMQYKGCEPNEITLVSVLSAAADSGTLEYGKWIHDYITSRRIPLTDNLSAGLIDMYAKRGSIANAMNVFDTVRDSASVSPWNAIICGLAMHGHADTSLRVFSDMQRKSIKPNSITFIGVLSACCHNGLVTTGRQYFQAMRKDYNIEPTIKHYGCMVDLLARAGCLEEAEQLIKSMPMEADVMIWGSMLASARTYGNIEIGERAAESLARLEPRHGAARILLSNIYADAGRWSDVFQVRKAMQSSGLNKTPGYSGIL</sequence>
<comment type="similarity">
    <text evidence="2">Belongs to the PPR family. PCMP-E subfamily.</text>
</comment>
<dbReference type="Pfam" id="PF01535">
    <property type="entry name" value="PPR"/>
    <property type="match status" value="5"/>
</dbReference>
<dbReference type="FunFam" id="1.25.40.10:FF:000348">
    <property type="entry name" value="Pentatricopeptide repeat-containing protein chloroplastic"/>
    <property type="match status" value="1"/>
</dbReference>
<organism evidence="4 5">
    <name type="scientific">Canna indica</name>
    <name type="common">Indian-shot</name>
    <dbReference type="NCBI Taxonomy" id="4628"/>
    <lineage>
        <taxon>Eukaryota</taxon>
        <taxon>Viridiplantae</taxon>
        <taxon>Streptophyta</taxon>
        <taxon>Embryophyta</taxon>
        <taxon>Tracheophyta</taxon>
        <taxon>Spermatophyta</taxon>
        <taxon>Magnoliopsida</taxon>
        <taxon>Liliopsida</taxon>
        <taxon>Zingiberales</taxon>
        <taxon>Cannaceae</taxon>
        <taxon>Canna</taxon>
    </lineage>
</organism>
<dbReference type="GO" id="GO:0003723">
    <property type="term" value="F:RNA binding"/>
    <property type="evidence" value="ECO:0007669"/>
    <property type="project" value="InterPro"/>
</dbReference>
<feature type="repeat" description="PPR" evidence="3">
    <location>
        <begin position="375"/>
        <end position="405"/>
    </location>
</feature>
<dbReference type="InterPro" id="IPR002885">
    <property type="entry name" value="PPR_rpt"/>
</dbReference>
<feature type="repeat" description="PPR" evidence="3">
    <location>
        <begin position="406"/>
        <end position="440"/>
    </location>
</feature>
<accession>A0AAQ3QLZ8</accession>
<dbReference type="InterPro" id="IPR046960">
    <property type="entry name" value="PPR_At4g14850-like_plant"/>
</dbReference>
<dbReference type="InterPro" id="IPR011990">
    <property type="entry name" value="TPR-like_helical_dom_sf"/>
</dbReference>
<evidence type="ECO:0000313" key="4">
    <source>
        <dbReference type="EMBL" id="WOL14383.1"/>
    </source>
</evidence>